<dbReference type="AlphaFoldDB" id="A0AAE3NFS3"/>
<accession>A0AAE3NFS3</accession>
<organism evidence="1 2">
    <name type="scientific">Ralstonia solanacearum</name>
    <name type="common">Pseudomonas solanacearum</name>
    <dbReference type="NCBI Taxonomy" id="305"/>
    <lineage>
        <taxon>Bacteria</taxon>
        <taxon>Pseudomonadati</taxon>
        <taxon>Pseudomonadota</taxon>
        <taxon>Betaproteobacteria</taxon>
        <taxon>Burkholderiales</taxon>
        <taxon>Burkholderiaceae</taxon>
        <taxon>Ralstonia</taxon>
        <taxon>Ralstonia solanacearum species complex</taxon>
    </lineage>
</organism>
<reference evidence="1" key="1">
    <citation type="submission" date="2021-09" db="EMBL/GenBank/DDBJ databases">
        <title>Genomic analysis of Ralstonia spp.</title>
        <authorList>
            <person name="Aburjaile F."/>
            <person name="Ariute J.C."/>
            <person name="Pais A.K.L."/>
            <person name="Albuquerque G.M.R."/>
            <person name="Silva A.M.F."/>
            <person name="Brenig B."/>
            <person name="Azevedo V."/>
            <person name="Matiuzzi M."/>
            <person name="Ramos R."/>
            <person name="Goes-Neto A."/>
            <person name="Soares S."/>
            <person name="Iseppon A.M.B."/>
            <person name="Souza E."/>
            <person name="Gama M."/>
        </authorList>
    </citation>
    <scope>NUCLEOTIDE SEQUENCE</scope>
    <source>
        <strain evidence="1">B4</strain>
    </source>
</reference>
<evidence type="ECO:0000313" key="2">
    <source>
        <dbReference type="Proteomes" id="UP001143674"/>
    </source>
</evidence>
<proteinExistence type="predicted"/>
<gene>
    <name evidence="1" type="ORF">LBW55_07570</name>
</gene>
<dbReference type="Proteomes" id="UP001143674">
    <property type="component" value="Unassembled WGS sequence"/>
</dbReference>
<name>A0AAE3NFS3_RALSL</name>
<evidence type="ECO:0000313" key="1">
    <source>
        <dbReference type="EMBL" id="MDB0521470.1"/>
    </source>
</evidence>
<protein>
    <submittedName>
        <fullName evidence="1">Uncharacterized protein</fullName>
    </submittedName>
</protein>
<sequence>MSRSSTDGLAIGLGASALALGRRRSAQARFAERLQAALGAWAAPRFQPAAAPADVAPGDVAPEETTMAAAPDAPDLIVEIDAAQRYTEAGAIDALRRALASGAPESADRGAGRAVRARRRAAIVLDDFWGNHAIVRGDFRTLHAGDAGEIVRAYFADVFGADASAWSIQWQLREDGRALFASALSRTLHDGMHAACSAEGVEIASLTLGLQHMLNRMRRTVAGREGLLLVIGETMLHAVSIENGRWCAYDAQRVFADAGGAAVPLAEVARHVFERSPALRHDDCEVYLYGAGADPAQFDRYFDHVHLLQDPASAQAPARRLMEFAQ</sequence>
<dbReference type="RefSeq" id="WP_184849440.1">
    <property type="nucleotide sequence ID" value="NZ_JABZEH010000001.1"/>
</dbReference>
<comment type="caution">
    <text evidence="1">The sequence shown here is derived from an EMBL/GenBank/DDBJ whole genome shotgun (WGS) entry which is preliminary data.</text>
</comment>
<dbReference type="EMBL" id="JAIVEX010000003">
    <property type="protein sequence ID" value="MDB0521470.1"/>
    <property type="molecule type" value="Genomic_DNA"/>
</dbReference>